<keyword evidence="9" id="KW-1278">Translocase</keyword>
<organism evidence="15 16">
    <name type="scientific">Sphaerisporangium rufum</name>
    <dbReference type="NCBI Taxonomy" id="1381558"/>
    <lineage>
        <taxon>Bacteria</taxon>
        <taxon>Bacillati</taxon>
        <taxon>Actinomycetota</taxon>
        <taxon>Actinomycetes</taxon>
        <taxon>Streptosporangiales</taxon>
        <taxon>Streptosporangiaceae</taxon>
        <taxon>Sphaerisporangium</taxon>
    </lineage>
</organism>
<protein>
    <recommendedName>
        <fullName evidence="14">ABC transporter domain-containing protein</fullName>
    </recommendedName>
</protein>
<evidence type="ECO:0000256" key="11">
    <source>
        <dbReference type="ARBA" id="ARBA00023136"/>
    </source>
</evidence>
<dbReference type="InterPro" id="IPR027417">
    <property type="entry name" value="P-loop_NTPase"/>
</dbReference>
<keyword evidence="3" id="KW-0813">Transport</keyword>
<dbReference type="PROSITE" id="PS50893">
    <property type="entry name" value="ABC_TRANSPORTER_2"/>
    <property type="match status" value="2"/>
</dbReference>
<evidence type="ECO:0000256" key="4">
    <source>
        <dbReference type="ARBA" id="ARBA00022475"/>
    </source>
</evidence>
<dbReference type="Pfam" id="PF00005">
    <property type="entry name" value="ABC_tran"/>
    <property type="match status" value="2"/>
</dbReference>
<feature type="region of interest" description="Disordered" evidence="12">
    <location>
        <begin position="581"/>
        <end position="669"/>
    </location>
</feature>
<sequence length="1045" mass="108329">MEEAAISTSNPPVTATDADTGTDTAVELRGITKRFPGVVANRDIRLSVRRGHVHAIVGENGAGKSTLMKILYGMQRPDEGEIRIDGAPVSFRTPADAIAAGIGMVHQHFMLADNLTVLENIILGSEPRAGGPGIDFAGARRRIKEISDLYGLGVQPDVLVEDLGVGARQRVEILKVLYRGARILILDEPTAVLVPQEVDELFENLRGLVREGLTIIFISHKLDEVLSVADAITVIRRGTTVAGVRRGEVTSRQLAELMVGSELPSPQTRESTVTDQVALSVRGLTVRNAEGRALVEDVSFEIHRGEVLGIAGVEGNGQAELVEAIMGMRAATGAVRLGEIDISGWPTLRRREGGIAYIPEDRHRHGLLLEAPLWENRVLGHQTRRPNVKGPFVDRAGARADTQRIVRDYDVRTPGIDVDAATLSGGNQQKLIVGRELSGEPVVLIASHPTRGVDVGAQAAIWDHLRAARAAGLAVLLISADLDELIGLSDSLKVILRGRMVADVDPRDVTPERLGSAMTGAGERRSGHADPPGDPDAPAPGTAATPADGIPDGRVAGTAAGTADGSVDGSVDGTAAEIAAGGTSGTAAGPAGVTGETARQDGASRLDGPAGPGAPTRDGTVQDGAVQDGPARADGTTREDGGAREGGTAGAADAAPPATRRRPAGTEGSSFTDRLLGRVHLGGLLGLAAPLLAIAFAALITSVVLLLTGSAPLETLALLVDFGTQPRTIVMIVNLATTYYISALAVAVGFRMNLFNIGVDGQYRLAALVAAAVGGTLVLPGPLHVGATVLVAVIVGGVWASIAGLLKVTRGVSEVISTIMLNAIATGIGAWLLHPDRLAVPVSGSNNIGTRPIPASGQFPGLALVPGTQAKVFGFVIVAAVLGLAYYVLFNRTRLGFDMRATGRSESAAVASGVNVRKMVLTTMIISGAVAGLVGMPQLLGASYSYSLDFPTGLGFTGIAIALLGRNNPAGIAVGALLWSFLDSSSDILDFNGIPKEIVIIMQGTTVLSVIIAYELVHRYRMAAQQRRVSRQLSAGAAPVEGATA</sequence>
<comment type="caution">
    <text evidence="15">The sequence shown here is derived from an EMBL/GenBank/DDBJ whole genome shotgun (WGS) entry which is preliminary data.</text>
</comment>
<feature type="transmembrane region" description="Helical" evidence="13">
    <location>
        <begin position="785"/>
        <end position="806"/>
    </location>
</feature>
<evidence type="ECO:0000256" key="10">
    <source>
        <dbReference type="ARBA" id="ARBA00022989"/>
    </source>
</evidence>
<feature type="transmembrane region" description="Helical" evidence="13">
    <location>
        <begin position="684"/>
        <end position="708"/>
    </location>
</feature>
<gene>
    <name evidence="15" type="ORF">Sru01_05350</name>
</gene>
<proteinExistence type="predicted"/>
<dbReference type="SUPFAM" id="SSF52540">
    <property type="entry name" value="P-loop containing nucleoside triphosphate hydrolases"/>
    <property type="match status" value="2"/>
</dbReference>
<evidence type="ECO:0000256" key="9">
    <source>
        <dbReference type="ARBA" id="ARBA00022967"/>
    </source>
</evidence>
<dbReference type="InterPro" id="IPR050107">
    <property type="entry name" value="ABC_carbohydrate_import_ATPase"/>
</dbReference>
<evidence type="ECO:0000313" key="16">
    <source>
        <dbReference type="Proteomes" id="UP000655287"/>
    </source>
</evidence>
<evidence type="ECO:0000256" key="8">
    <source>
        <dbReference type="ARBA" id="ARBA00022840"/>
    </source>
</evidence>
<dbReference type="Pfam" id="PF02653">
    <property type="entry name" value="BPD_transp_2"/>
    <property type="match status" value="1"/>
</dbReference>
<evidence type="ECO:0000256" key="2">
    <source>
        <dbReference type="ARBA" id="ARBA00004651"/>
    </source>
</evidence>
<dbReference type="InterPro" id="IPR003593">
    <property type="entry name" value="AAA+_ATPase"/>
</dbReference>
<dbReference type="EMBL" id="BOOU01000007">
    <property type="protein sequence ID" value="GII75553.1"/>
    <property type="molecule type" value="Genomic_DNA"/>
</dbReference>
<dbReference type="InterPro" id="IPR003439">
    <property type="entry name" value="ABC_transporter-like_ATP-bd"/>
</dbReference>
<dbReference type="FunFam" id="3.40.50.300:FF:000127">
    <property type="entry name" value="Ribose import ATP-binding protein RbsA"/>
    <property type="match status" value="1"/>
</dbReference>
<evidence type="ECO:0000256" key="5">
    <source>
        <dbReference type="ARBA" id="ARBA00022692"/>
    </source>
</evidence>
<feature type="domain" description="ABC transporter" evidence="14">
    <location>
        <begin position="279"/>
        <end position="522"/>
    </location>
</feature>
<comment type="subcellular location">
    <subcellularLocation>
        <location evidence="2">Cell membrane</location>
        <topology evidence="2">Multi-pass membrane protein</topology>
    </subcellularLocation>
    <subcellularLocation>
        <location evidence="1">Cell membrane</location>
        <topology evidence="1">Peripheral membrane protein</topology>
    </subcellularLocation>
</comment>
<evidence type="ECO:0000313" key="15">
    <source>
        <dbReference type="EMBL" id="GII75553.1"/>
    </source>
</evidence>
<feature type="transmembrane region" description="Helical" evidence="13">
    <location>
        <begin position="815"/>
        <end position="833"/>
    </location>
</feature>
<dbReference type="GO" id="GO:0016887">
    <property type="term" value="F:ATP hydrolysis activity"/>
    <property type="evidence" value="ECO:0007669"/>
    <property type="project" value="InterPro"/>
</dbReference>
<dbReference type="GO" id="GO:0005524">
    <property type="term" value="F:ATP binding"/>
    <property type="evidence" value="ECO:0007669"/>
    <property type="project" value="UniProtKB-KW"/>
</dbReference>
<feature type="region of interest" description="Disordered" evidence="12">
    <location>
        <begin position="507"/>
        <end position="569"/>
    </location>
</feature>
<accession>A0A919UZG3</accession>
<dbReference type="GO" id="GO:0005886">
    <property type="term" value="C:plasma membrane"/>
    <property type="evidence" value="ECO:0007669"/>
    <property type="project" value="UniProtKB-SubCell"/>
</dbReference>
<evidence type="ECO:0000256" key="12">
    <source>
        <dbReference type="SAM" id="MobiDB-lite"/>
    </source>
</evidence>
<dbReference type="CDD" id="cd06580">
    <property type="entry name" value="TM_PBP1_transp_TpRbsC_like"/>
    <property type="match status" value="1"/>
</dbReference>
<dbReference type="InterPro" id="IPR017871">
    <property type="entry name" value="ABC_transporter-like_CS"/>
</dbReference>
<feature type="compositionally biased region" description="Polar residues" evidence="12">
    <location>
        <begin position="1"/>
        <end position="13"/>
    </location>
</feature>
<feature type="transmembrane region" description="Helical" evidence="13">
    <location>
        <begin position="998"/>
        <end position="1017"/>
    </location>
</feature>
<dbReference type="PROSITE" id="PS00211">
    <property type="entry name" value="ABC_TRANSPORTER_1"/>
    <property type="match status" value="1"/>
</dbReference>
<feature type="region of interest" description="Disordered" evidence="12">
    <location>
        <begin position="1"/>
        <end position="20"/>
    </location>
</feature>
<dbReference type="CDD" id="cd03216">
    <property type="entry name" value="ABC_Carb_Monos_I"/>
    <property type="match status" value="1"/>
</dbReference>
<feature type="transmembrane region" description="Helical" evidence="13">
    <location>
        <begin position="872"/>
        <end position="890"/>
    </location>
</feature>
<dbReference type="SMART" id="SM00382">
    <property type="entry name" value="AAA"/>
    <property type="match status" value="1"/>
</dbReference>
<feature type="compositionally biased region" description="Low complexity" evidence="12">
    <location>
        <begin position="539"/>
        <end position="549"/>
    </location>
</feature>
<keyword evidence="8" id="KW-0067">ATP-binding</keyword>
<name>A0A919UZG3_9ACTN</name>
<feature type="compositionally biased region" description="Low complexity" evidence="12">
    <location>
        <begin position="581"/>
        <end position="597"/>
    </location>
</feature>
<evidence type="ECO:0000256" key="7">
    <source>
        <dbReference type="ARBA" id="ARBA00022741"/>
    </source>
</evidence>
<keyword evidence="4" id="KW-1003">Cell membrane</keyword>
<keyword evidence="6" id="KW-0677">Repeat</keyword>
<dbReference type="Gene3D" id="3.40.50.300">
    <property type="entry name" value="P-loop containing nucleotide triphosphate hydrolases"/>
    <property type="match status" value="2"/>
</dbReference>
<keyword evidence="5 13" id="KW-0812">Transmembrane</keyword>
<reference evidence="15" key="1">
    <citation type="submission" date="2021-01" db="EMBL/GenBank/DDBJ databases">
        <title>Whole genome shotgun sequence of Sphaerisporangium rufum NBRC 109079.</title>
        <authorList>
            <person name="Komaki H."/>
            <person name="Tamura T."/>
        </authorList>
    </citation>
    <scope>NUCLEOTIDE SEQUENCE</scope>
    <source>
        <strain evidence="15">NBRC 109079</strain>
    </source>
</reference>
<dbReference type="Proteomes" id="UP000655287">
    <property type="component" value="Unassembled WGS sequence"/>
</dbReference>
<feature type="transmembrane region" description="Helical" evidence="13">
    <location>
        <begin position="728"/>
        <end position="750"/>
    </location>
</feature>
<dbReference type="PANTHER" id="PTHR43790:SF9">
    <property type="entry name" value="GALACTOFURANOSE TRANSPORTER ATP-BINDING PROTEIN YTFR"/>
    <property type="match status" value="1"/>
</dbReference>
<evidence type="ECO:0000256" key="6">
    <source>
        <dbReference type="ARBA" id="ARBA00022737"/>
    </source>
</evidence>
<evidence type="ECO:0000256" key="1">
    <source>
        <dbReference type="ARBA" id="ARBA00004202"/>
    </source>
</evidence>
<dbReference type="AlphaFoldDB" id="A0A919UZG3"/>
<keyword evidence="11 13" id="KW-0472">Membrane</keyword>
<feature type="domain" description="ABC transporter" evidence="14">
    <location>
        <begin position="26"/>
        <end position="262"/>
    </location>
</feature>
<keyword evidence="10 13" id="KW-1133">Transmembrane helix</keyword>
<keyword evidence="16" id="KW-1185">Reference proteome</keyword>
<dbReference type="InterPro" id="IPR001851">
    <property type="entry name" value="ABC_transp_permease"/>
</dbReference>
<dbReference type="GO" id="GO:0022857">
    <property type="term" value="F:transmembrane transporter activity"/>
    <property type="evidence" value="ECO:0007669"/>
    <property type="project" value="InterPro"/>
</dbReference>
<feature type="transmembrane region" description="Helical" evidence="13">
    <location>
        <begin position="919"/>
        <end position="940"/>
    </location>
</feature>
<keyword evidence="7" id="KW-0547">Nucleotide-binding</keyword>
<evidence type="ECO:0000256" key="3">
    <source>
        <dbReference type="ARBA" id="ARBA00022448"/>
    </source>
</evidence>
<evidence type="ECO:0000259" key="14">
    <source>
        <dbReference type="PROSITE" id="PS50893"/>
    </source>
</evidence>
<evidence type="ECO:0000256" key="13">
    <source>
        <dbReference type="SAM" id="Phobius"/>
    </source>
</evidence>
<dbReference type="CDD" id="cd03215">
    <property type="entry name" value="ABC_Carb_Monos_II"/>
    <property type="match status" value="1"/>
</dbReference>
<dbReference type="PANTHER" id="PTHR43790">
    <property type="entry name" value="CARBOHYDRATE TRANSPORT ATP-BINDING PROTEIN MG119-RELATED"/>
    <property type="match status" value="1"/>
</dbReference>